<reference evidence="2" key="1">
    <citation type="journal article" date="2019" name="Int. J. Syst. Evol. Microbiol.">
        <title>The Global Catalogue of Microorganisms (GCM) 10K type strain sequencing project: providing services to taxonomists for standard genome sequencing and annotation.</title>
        <authorList>
            <consortium name="The Broad Institute Genomics Platform"/>
            <consortium name="The Broad Institute Genome Sequencing Center for Infectious Disease"/>
            <person name="Wu L."/>
            <person name="Ma J."/>
        </authorList>
    </citation>
    <scope>NUCLEOTIDE SEQUENCE [LARGE SCALE GENOMIC DNA]</scope>
    <source>
        <strain evidence="2">CCUG 58412</strain>
    </source>
</reference>
<gene>
    <name evidence="1" type="ORF">ACFQ1Z_09995</name>
</gene>
<protein>
    <submittedName>
        <fullName evidence="1">Uncharacterized protein</fullName>
    </submittedName>
</protein>
<dbReference type="EMBL" id="JBHTKB010000002">
    <property type="protein sequence ID" value="MFD0913877.1"/>
    <property type="molecule type" value="Genomic_DNA"/>
</dbReference>
<organism evidence="1 2">
    <name type="scientific">Methylophilus luteus</name>
    <dbReference type="NCBI Taxonomy" id="640108"/>
    <lineage>
        <taxon>Bacteria</taxon>
        <taxon>Pseudomonadati</taxon>
        <taxon>Pseudomonadota</taxon>
        <taxon>Betaproteobacteria</taxon>
        <taxon>Nitrosomonadales</taxon>
        <taxon>Methylophilaceae</taxon>
        <taxon>Methylophilus</taxon>
    </lineage>
</organism>
<evidence type="ECO:0000313" key="2">
    <source>
        <dbReference type="Proteomes" id="UP001597128"/>
    </source>
</evidence>
<sequence>MENIELVFTALVLNLAKDIQLRETRPDVEPLALGLYIERAVKELRAWQPFVVTAVQNLPEQEFYEELPPQ</sequence>
<proteinExistence type="predicted"/>
<accession>A0ABW3F603</accession>
<evidence type="ECO:0000313" key="1">
    <source>
        <dbReference type="EMBL" id="MFD0913877.1"/>
    </source>
</evidence>
<keyword evidence="2" id="KW-1185">Reference proteome</keyword>
<comment type="caution">
    <text evidence="1">The sequence shown here is derived from an EMBL/GenBank/DDBJ whole genome shotgun (WGS) entry which is preliminary data.</text>
</comment>
<dbReference type="RefSeq" id="WP_379057348.1">
    <property type="nucleotide sequence ID" value="NZ_JBHTKB010000002.1"/>
</dbReference>
<dbReference type="Proteomes" id="UP001597128">
    <property type="component" value="Unassembled WGS sequence"/>
</dbReference>
<name>A0ABW3F603_9PROT</name>